<comment type="caution">
    <text evidence="3">The sequence shown here is derived from an EMBL/GenBank/DDBJ whole genome shotgun (WGS) entry which is preliminary data.</text>
</comment>
<feature type="compositionally biased region" description="Polar residues" evidence="1">
    <location>
        <begin position="14"/>
        <end position="47"/>
    </location>
</feature>
<reference evidence="3 4" key="1">
    <citation type="journal article" date="2019" name="Int. J. Syst. Evol. Microbiol.">
        <title>The Global Catalogue of Microorganisms (GCM) 10K type strain sequencing project: providing services to taxonomists for standard genome sequencing and annotation.</title>
        <authorList>
            <consortium name="The Broad Institute Genomics Platform"/>
            <consortium name="The Broad Institute Genome Sequencing Center for Infectious Disease"/>
            <person name="Wu L."/>
            <person name="Ma J."/>
        </authorList>
    </citation>
    <scope>NUCLEOTIDE SEQUENCE [LARGE SCALE GENOMIC DNA]</scope>
    <source>
        <strain evidence="3 4">JCM 17504</strain>
    </source>
</reference>
<accession>A0AAV3UI03</accession>
<dbReference type="AlphaFoldDB" id="A0AAV3UI03"/>
<evidence type="ECO:0000259" key="2">
    <source>
        <dbReference type="Pfam" id="PF18545"/>
    </source>
</evidence>
<feature type="domain" description="Halobacterial output" evidence="2">
    <location>
        <begin position="45"/>
        <end position="116"/>
    </location>
</feature>
<name>A0AAV3UI03_9EURY</name>
<protein>
    <recommendedName>
        <fullName evidence="2">Halobacterial output domain-containing protein</fullName>
    </recommendedName>
</protein>
<dbReference type="Proteomes" id="UP001501729">
    <property type="component" value="Unassembled WGS sequence"/>
</dbReference>
<dbReference type="Pfam" id="PF18545">
    <property type="entry name" value="HalOD1"/>
    <property type="match status" value="1"/>
</dbReference>
<feature type="region of interest" description="Disordered" evidence="1">
    <location>
        <begin position="1"/>
        <end position="49"/>
    </location>
</feature>
<keyword evidence="4" id="KW-1185">Reference proteome</keyword>
<organism evidence="3 4">
    <name type="scientific">Haladaptatus pallidirubidus</name>
    <dbReference type="NCBI Taxonomy" id="1008152"/>
    <lineage>
        <taxon>Archaea</taxon>
        <taxon>Methanobacteriati</taxon>
        <taxon>Methanobacteriota</taxon>
        <taxon>Stenosarchaea group</taxon>
        <taxon>Halobacteria</taxon>
        <taxon>Halobacteriales</taxon>
        <taxon>Haladaptataceae</taxon>
        <taxon>Haladaptatus</taxon>
    </lineage>
</organism>
<gene>
    <name evidence="3" type="ORF">GCM10025751_25790</name>
</gene>
<evidence type="ECO:0000313" key="3">
    <source>
        <dbReference type="EMBL" id="GAA5051018.1"/>
    </source>
</evidence>
<dbReference type="EMBL" id="BAABKX010000008">
    <property type="protein sequence ID" value="GAA5051018.1"/>
    <property type="molecule type" value="Genomic_DNA"/>
</dbReference>
<proteinExistence type="predicted"/>
<sequence>MISDNTGYEHGLTQPVQSRVTMTEYSTPDSTHSNNISSRPPTHQSDSLSKRVVEAVAHVVNCSSSELEPLYNVVDPDALDSLFAPMDGKMRTDVKLEFEYAGCDVVVYSSGAIDVVELNVSEEPRTE</sequence>
<evidence type="ECO:0000313" key="4">
    <source>
        <dbReference type="Proteomes" id="UP001501729"/>
    </source>
</evidence>
<evidence type="ECO:0000256" key="1">
    <source>
        <dbReference type="SAM" id="MobiDB-lite"/>
    </source>
</evidence>
<dbReference type="InterPro" id="IPR040624">
    <property type="entry name" value="HalOD1"/>
</dbReference>